<keyword evidence="2" id="KW-0812">Transmembrane</keyword>
<feature type="region of interest" description="Disordered" evidence="1">
    <location>
        <begin position="59"/>
        <end position="79"/>
    </location>
</feature>
<comment type="caution">
    <text evidence="3">The sequence shown here is derived from an EMBL/GenBank/DDBJ whole genome shotgun (WGS) entry which is preliminary data.</text>
</comment>
<feature type="transmembrane region" description="Helical" evidence="2">
    <location>
        <begin position="12"/>
        <end position="36"/>
    </location>
</feature>
<keyword evidence="2" id="KW-0472">Membrane</keyword>
<sequence>MLMQETGDGLRTMLFILGTFAMMTMVLWIFLPFAVFGIKRRLDNILDEQRRTTAAVEEIGQEALSERPQPREIGEPDDL</sequence>
<gene>
    <name evidence="3" type="ORF">LCGC14_1807490</name>
</gene>
<accession>A0A0F9JMG7</accession>
<evidence type="ECO:0000313" key="3">
    <source>
        <dbReference type="EMBL" id="KKM00138.1"/>
    </source>
</evidence>
<feature type="compositionally biased region" description="Basic and acidic residues" evidence="1">
    <location>
        <begin position="64"/>
        <end position="79"/>
    </location>
</feature>
<protein>
    <submittedName>
        <fullName evidence="3">Uncharacterized protein</fullName>
    </submittedName>
</protein>
<reference evidence="3" key="1">
    <citation type="journal article" date="2015" name="Nature">
        <title>Complex archaea that bridge the gap between prokaryotes and eukaryotes.</title>
        <authorList>
            <person name="Spang A."/>
            <person name="Saw J.H."/>
            <person name="Jorgensen S.L."/>
            <person name="Zaremba-Niedzwiedzka K."/>
            <person name="Martijn J."/>
            <person name="Lind A.E."/>
            <person name="van Eijk R."/>
            <person name="Schleper C."/>
            <person name="Guy L."/>
            <person name="Ettema T.J."/>
        </authorList>
    </citation>
    <scope>NUCLEOTIDE SEQUENCE</scope>
</reference>
<proteinExistence type="predicted"/>
<keyword evidence="2" id="KW-1133">Transmembrane helix</keyword>
<evidence type="ECO:0000256" key="1">
    <source>
        <dbReference type="SAM" id="MobiDB-lite"/>
    </source>
</evidence>
<dbReference type="AlphaFoldDB" id="A0A0F9JMG7"/>
<evidence type="ECO:0000256" key="2">
    <source>
        <dbReference type="SAM" id="Phobius"/>
    </source>
</evidence>
<organism evidence="3">
    <name type="scientific">marine sediment metagenome</name>
    <dbReference type="NCBI Taxonomy" id="412755"/>
    <lineage>
        <taxon>unclassified sequences</taxon>
        <taxon>metagenomes</taxon>
        <taxon>ecological metagenomes</taxon>
    </lineage>
</organism>
<name>A0A0F9JMG7_9ZZZZ</name>
<dbReference type="EMBL" id="LAZR01017506">
    <property type="protein sequence ID" value="KKM00138.1"/>
    <property type="molecule type" value="Genomic_DNA"/>
</dbReference>